<dbReference type="RefSeq" id="WP_254419074.1">
    <property type="nucleotide sequence ID" value="NZ_BAAAJB010000018.1"/>
</dbReference>
<reference evidence="1" key="1">
    <citation type="submission" date="2022-06" db="EMBL/GenBank/DDBJ databases">
        <authorList>
            <person name="Ping M."/>
        </authorList>
    </citation>
    <scope>NUCLEOTIDE SEQUENCE</scope>
    <source>
        <strain evidence="1">JCM11759T</strain>
    </source>
</reference>
<name>A0ABY5D9M3_9ACTN</name>
<protein>
    <submittedName>
        <fullName evidence="1">Uncharacterized protein</fullName>
    </submittedName>
</protein>
<evidence type="ECO:0000313" key="1">
    <source>
        <dbReference type="EMBL" id="USY19928.1"/>
    </source>
</evidence>
<keyword evidence="2" id="KW-1185">Reference proteome</keyword>
<sequence length="78" mass="8736">MKTKSFEAVTVDITVAARRWPHRLHELTDAVLAPCLARPETRATTKDLVTALLCPLARKNRCPLAVQELAVLFPEQGW</sequence>
<organism evidence="1 2">
    <name type="scientific">Nocardiopsis exhalans</name>
    <dbReference type="NCBI Taxonomy" id="163604"/>
    <lineage>
        <taxon>Bacteria</taxon>
        <taxon>Bacillati</taxon>
        <taxon>Actinomycetota</taxon>
        <taxon>Actinomycetes</taxon>
        <taxon>Streptosporangiales</taxon>
        <taxon>Nocardiopsidaceae</taxon>
        <taxon>Nocardiopsis</taxon>
    </lineage>
</organism>
<dbReference type="Proteomes" id="UP001055940">
    <property type="component" value="Chromosome"/>
</dbReference>
<proteinExistence type="predicted"/>
<accession>A0ABY5D9M3</accession>
<evidence type="ECO:0000313" key="2">
    <source>
        <dbReference type="Proteomes" id="UP001055940"/>
    </source>
</evidence>
<gene>
    <name evidence="1" type="ORF">NE857_32685</name>
</gene>
<dbReference type="EMBL" id="CP099837">
    <property type="protein sequence ID" value="USY19928.1"/>
    <property type="molecule type" value="Genomic_DNA"/>
</dbReference>